<evidence type="ECO:0000313" key="1">
    <source>
        <dbReference type="EMBL" id="KAI5679109.1"/>
    </source>
</evidence>
<dbReference type="EMBL" id="CM044702">
    <property type="protein sequence ID" value="KAI5679109.1"/>
    <property type="molecule type" value="Genomic_DNA"/>
</dbReference>
<organism evidence="1 2">
    <name type="scientific">Catharanthus roseus</name>
    <name type="common">Madagascar periwinkle</name>
    <name type="synonym">Vinca rosea</name>
    <dbReference type="NCBI Taxonomy" id="4058"/>
    <lineage>
        <taxon>Eukaryota</taxon>
        <taxon>Viridiplantae</taxon>
        <taxon>Streptophyta</taxon>
        <taxon>Embryophyta</taxon>
        <taxon>Tracheophyta</taxon>
        <taxon>Spermatophyta</taxon>
        <taxon>Magnoliopsida</taxon>
        <taxon>eudicotyledons</taxon>
        <taxon>Gunneridae</taxon>
        <taxon>Pentapetalae</taxon>
        <taxon>asterids</taxon>
        <taxon>lamiids</taxon>
        <taxon>Gentianales</taxon>
        <taxon>Apocynaceae</taxon>
        <taxon>Rauvolfioideae</taxon>
        <taxon>Vinceae</taxon>
        <taxon>Catharanthinae</taxon>
        <taxon>Catharanthus</taxon>
    </lineage>
</organism>
<accession>A0ACC0C2Q9</accession>
<name>A0ACC0C2Q9_CATRO</name>
<sequence length="706" mass="77667">MLLSLFIGTSMMDDVVKKLLFLCLVLVLLPYPSTPLPLCMDLRAPVTLKKPLAFCSYNGSVCCDSSKDLQLQQRFLAMNISDSSCASAVKSILCATCDQFSAELFKVKSEPRPIPTLCNNTNEGSSSPFSKNLQESNFCSKVWDVCQNIPIVDSPFSPSLQNKAGVPQNSTLSKLTDLWQSKTDFCNAFGGISDENSVCFNGQQVNLENPTTLISPKGICLEKIGKGSYLNMVAHPDGSNRAFFSDQPGRIWLGTIPEHDSGESLQLDESTPFVDLSDQVSLESRFGMMGMAFHPEFPKNGRFFASYNCDKVKNPGCSGRCSCNSDVGCDPSKIVSPDLGQPCRYYTVVAEFSANGTSSPPSLAKKAEPLEVRRIFTMGLPFAGSHGGQILFNREDGYLYFMMGDGGGKDDPFNFAQNKKSLLGKIMRLDLNNIPSKEEIADLGLWGNYSIPRDNPYSQDQEMEPEIWAMGLRNPWRCSFDSERPSYFFCADIGQDKYEEVNIITKGGNYGWSAYEGPIPFKTQEIKGANASFDSVNLIFPITGYNHNEVNKKEGSAAISGGYVYRAKTDPCLYESYLYGDLYAKNMWATVENPRNSGNFTTEEIPFSCARDSPLPCGTVPNSPLPALGYIFSFGQDNKKDVFILTMSGVYRVVRPSRCNYACSKEKVTAAVAPTPAASPAGSYLPGLLLKMTIFLSSVFILTQMR</sequence>
<reference evidence="2" key="1">
    <citation type="journal article" date="2023" name="Nat. Plants">
        <title>Single-cell RNA sequencing provides a high-resolution roadmap for understanding the multicellular compartmentation of specialized metabolism.</title>
        <authorList>
            <person name="Sun S."/>
            <person name="Shen X."/>
            <person name="Li Y."/>
            <person name="Li Y."/>
            <person name="Wang S."/>
            <person name="Li R."/>
            <person name="Zhang H."/>
            <person name="Shen G."/>
            <person name="Guo B."/>
            <person name="Wei J."/>
            <person name="Xu J."/>
            <person name="St-Pierre B."/>
            <person name="Chen S."/>
            <person name="Sun C."/>
        </authorList>
    </citation>
    <scope>NUCLEOTIDE SEQUENCE [LARGE SCALE GENOMIC DNA]</scope>
</reference>
<comment type="caution">
    <text evidence="1">The sequence shown here is derived from an EMBL/GenBank/DDBJ whole genome shotgun (WGS) entry which is preliminary data.</text>
</comment>
<gene>
    <name evidence="1" type="ORF">M9H77_10059</name>
</gene>
<evidence type="ECO:0000313" key="2">
    <source>
        <dbReference type="Proteomes" id="UP001060085"/>
    </source>
</evidence>
<keyword evidence="2" id="KW-1185">Reference proteome</keyword>
<dbReference type="Proteomes" id="UP001060085">
    <property type="component" value="Linkage Group LG02"/>
</dbReference>
<protein>
    <submittedName>
        <fullName evidence="1">Uncharacterized protein</fullName>
    </submittedName>
</protein>
<proteinExistence type="predicted"/>